<feature type="transmembrane region" description="Helical" evidence="7">
    <location>
        <begin position="231"/>
        <end position="253"/>
    </location>
</feature>
<feature type="transmembrane region" description="Helical" evidence="7">
    <location>
        <begin position="176"/>
        <end position="192"/>
    </location>
</feature>
<evidence type="ECO:0000256" key="5">
    <source>
        <dbReference type="ARBA" id="ARBA00022989"/>
    </source>
</evidence>
<evidence type="ECO:0000256" key="1">
    <source>
        <dbReference type="ARBA" id="ARBA00004141"/>
    </source>
</evidence>
<dbReference type="InterPro" id="IPR035952">
    <property type="entry name" value="Rhomboid-like_sf"/>
</dbReference>
<evidence type="ECO:0000256" key="3">
    <source>
        <dbReference type="ARBA" id="ARBA00022692"/>
    </source>
</evidence>
<evidence type="ECO:0000313" key="10">
    <source>
        <dbReference type="Proteomes" id="UP000028730"/>
    </source>
</evidence>
<feature type="domain" description="Peptidase S54 rhomboid" evidence="8">
    <location>
        <begin position="81"/>
        <end position="216"/>
    </location>
</feature>
<dbReference type="GO" id="GO:0016020">
    <property type="term" value="C:membrane"/>
    <property type="evidence" value="ECO:0007669"/>
    <property type="project" value="UniProtKB-SubCell"/>
</dbReference>
<organism evidence="9 10">
    <name type="scientific">Bifidobacterium bombi DSM 19703</name>
    <dbReference type="NCBI Taxonomy" id="1341695"/>
    <lineage>
        <taxon>Bacteria</taxon>
        <taxon>Bacillati</taxon>
        <taxon>Actinomycetota</taxon>
        <taxon>Actinomycetes</taxon>
        <taxon>Bifidobacteriales</taxon>
        <taxon>Bifidobacteriaceae</taxon>
        <taxon>Bifidobacterium</taxon>
    </lineage>
</organism>
<feature type="transmembrane region" description="Helical" evidence="7">
    <location>
        <begin position="198"/>
        <end position="219"/>
    </location>
</feature>
<dbReference type="EMBL" id="ATLK01000001">
    <property type="protein sequence ID" value="KFF31864.1"/>
    <property type="molecule type" value="Genomic_DNA"/>
</dbReference>
<feature type="transmembrane region" description="Helical" evidence="7">
    <location>
        <begin position="120"/>
        <end position="137"/>
    </location>
</feature>
<dbReference type="Pfam" id="PF01694">
    <property type="entry name" value="Rhomboid"/>
    <property type="match status" value="1"/>
</dbReference>
<name>A0A086BPK0_9BIFI</name>
<comment type="caution">
    <text evidence="9">The sequence shown here is derived from an EMBL/GenBank/DDBJ whole genome shotgun (WGS) entry which is preliminary data.</text>
</comment>
<dbReference type="STRING" id="1341695.BBOMB_1272"/>
<dbReference type="GO" id="GO:0004252">
    <property type="term" value="F:serine-type endopeptidase activity"/>
    <property type="evidence" value="ECO:0007669"/>
    <property type="project" value="InterPro"/>
</dbReference>
<dbReference type="AlphaFoldDB" id="A0A086BPK0"/>
<comment type="subcellular location">
    <subcellularLocation>
        <location evidence="1">Membrane</location>
        <topology evidence="1">Multi-pass membrane protein</topology>
    </subcellularLocation>
</comment>
<gene>
    <name evidence="9" type="ORF">BBOMB_1272</name>
</gene>
<reference evidence="9 10" key="1">
    <citation type="journal article" date="2014" name="Appl. Environ. Microbiol.">
        <title>Genomic encyclopedia of type strains of the genus Bifidobacterium.</title>
        <authorList>
            <person name="Milani C."/>
            <person name="Lugli G.A."/>
            <person name="Duranti S."/>
            <person name="Turroni F."/>
            <person name="Bottacini F."/>
            <person name="Mangifesta M."/>
            <person name="Sanchez B."/>
            <person name="Viappiani A."/>
            <person name="Mancabelli L."/>
            <person name="Taminiau B."/>
            <person name="Delcenserie V."/>
            <person name="Barrangou R."/>
            <person name="Margolles A."/>
            <person name="van Sinderen D."/>
            <person name="Ventura M."/>
        </authorList>
    </citation>
    <scope>NUCLEOTIDE SEQUENCE [LARGE SCALE GENOMIC DNA]</scope>
    <source>
        <strain evidence="9 10">DSM 19703</strain>
    </source>
</reference>
<dbReference type="Proteomes" id="UP000028730">
    <property type="component" value="Unassembled WGS sequence"/>
</dbReference>
<dbReference type="PANTHER" id="PTHR43731:SF14">
    <property type="entry name" value="PRESENILIN-ASSOCIATED RHOMBOID-LIKE PROTEIN, MITOCHONDRIAL"/>
    <property type="match status" value="1"/>
</dbReference>
<feature type="transmembrane region" description="Helical" evidence="7">
    <location>
        <begin position="34"/>
        <end position="52"/>
    </location>
</feature>
<evidence type="ECO:0000256" key="7">
    <source>
        <dbReference type="SAM" id="Phobius"/>
    </source>
</evidence>
<dbReference type="Gene3D" id="1.20.1540.10">
    <property type="entry name" value="Rhomboid-like"/>
    <property type="match status" value="1"/>
</dbReference>
<feature type="transmembrane region" description="Helical" evidence="7">
    <location>
        <begin position="59"/>
        <end position="77"/>
    </location>
</feature>
<keyword evidence="5 7" id="KW-1133">Transmembrane helix</keyword>
<accession>A0A086BPK0</accession>
<keyword evidence="4" id="KW-0378">Hydrolase</keyword>
<comment type="similarity">
    <text evidence="2">Belongs to the peptidase S54 family.</text>
</comment>
<proteinExistence type="inferred from homology"/>
<dbReference type="eggNOG" id="COG0705">
    <property type="taxonomic scope" value="Bacteria"/>
</dbReference>
<keyword evidence="10" id="KW-1185">Reference proteome</keyword>
<protein>
    <submittedName>
        <fullName evidence="9">Peptidase, S54 rhomboid family</fullName>
    </submittedName>
</protein>
<evidence type="ECO:0000256" key="6">
    <source>
        <dbReference type="ARBA" id="ARBA00023136"/>
    </source>
</evidence>
<keyword evidence="3 7" id="KW-0812">Transmembrane</keyword>
<feature type="transmembrane region" description="Helical" evidence="7">
    <location>
        <begin position="149"/>
        <end position="169"/>
    </location>
</feature>
<feature type="transmembrane region" description="Helical" evidence="7">
    <location>
        <begin position="89"/>
        <end position="113"/>
    </location>
</feature>
<keyword evidence="6 7" id="KW-0472">Membrane</keyword>
<evidence type="ECO:0000313" key="9">
    <source>
        <dbReference type="EMBL" id="KFF31864.1"/>
    </source>
</evidence>
<dbReference type="InterPro" id="IPR050925">
    <property type="entry name" value="Rhomboid_protease_S54"/>
</dbReference>
<evidence type="ECO:0000256" key="2">
    <source>
        <dbReference type="ARBA" id="ARBA00009045"/>
    </source>
</evidence>
<sequence>MFGDGLESESAMTNGFKTNGRPYLHKLRYYWRDGGPVVTDVTIALCFAIWIVEVALRRFAPNGFVLMIGYGSFQPPLATRMPWTWLTSMFLHAPSVFHVLFNMMTLLVVGPYLERLMGHWNFLALYIACGLGGAAGMEVYCRLSGDWMLSAYGASGALFGLFAAVLVVFRRTGQDIRTMVVWMAINFAMPFFDHAVAWQAHVGGFVTGLALTWLLVNGFRPLRAWSLGKRMLVYGLAVAIILAGIIVWCVPVQSTLL</sequence>
<evidence type="ECO:0000259" key="8">
    <source>
        <dbReference type="Pfam" id="PF01694"/>
    </source>
</evidence>
<evidence type="ECO:0000256" key="4">
    <source>
        <dbReference type="ARBA" id="ARBA00022801"/>
    </source>
</evidence>
<dbReference type="SUPFAM" id="SSF144091">
    <property type="entry name" value="Rhomboid-like"/>
    <property type="match status" value="1"/>
</dbReference>
<dbReference type="PANTHER" id="PTHR43731">
    <property type="entry name" value="RHOMBOID PROTEASE"/>
    <property type="match status" value="1"/>
</dbReference>
<dbReference type="InterPro" id="IPR022764">
    <property type="entry name" value="Peptidase_S54_rhomboid_dom"/>
</dbReference>